<dbReference type="EMBL" id="LSLI01000296">
    <property type="protein sequence ID" value="KXS30378.1"/>
    <property type="molecule type" value="Genomic_DNA"/>
</dbReference>
<evidence type="ECO:0000313" key="2">
    <source>
        <dbReference type="EMBL" id="KXS30378.1"/>
    </source>
</evidence>
<feature type="chain" id="PRO_5007483860" evidence="1">
    <location>
        <begin position="24"/>
        <end position="193"/>
    </location>
</feature>
<feature type="non-terminal residue" evidence="2">
    <location>
        <position position="193"/>
    </location>
</feature>
<dbReference type="InterPro" id="IPR009649">
    <property type="entry name" value="TraU"/>
</dbReference>
<reference evidence="2 3" key="2">
    <citation type="submission" date="2016-03" db="EMBL/GenBank/DDBJ databases">
        <title>New uncultured bacterium of the family Gallionellaceae from acid mine drainage: description and reconstruction of genome based on metagenomic analysis of microbial community.</title>
        <authorList>
            <person name="Kadnikov V."/>
            <person name="Ivasenko D."/>
            <person name="Beletsky A."/>
            <person name="Mardanov A."/>
            <person name="Danilova E."/>
            <person name="Pimenov N."/>
            <person name="Karnachuk O."/>
            <person name="Ravin N."/>
        </authorList>
    </citation>
    <scope>NUCLEOTIDE SEQUENCE [LARGE SCALE GENOMIC DNA]</scope>
    <source>
        <strain evidence="2">ShG14-8</strain>
    </source>
</reference>
<feature type="signal peptide" evidence="1">
    <location>
        <begin position="1"/>
        <end position="23"/>
    </location>
</feature>
<organism evidence="2 3">
    <name type="scientific">Candidatus Gallionella acididurans</name>
    <dbReference type="NCBI Taxonomy" id="1796491"/>
    <lineage>
        <taxon>Bacteria</taxon>
        <taxon>Pseudomonadati</taxon>
        <taxon>Pseudomonadota</taxon>
        <taxon>Betaproteobacteria</taxon>
        <taxon>Nitrosomonadales</taxon>
        <taxon>Gallionellaceae</taxon>
        <taxon>Gallionella</taxon>
    </lineage>
</organism>
<protein>
    <submittedName>
        <fullName evidence="2">TraU family protein</fullName>
    </submittedName>
</protein>
<evidence type="ECO:0000313" key="3">
    <source>
        <dbReference type="Proteomes" id="UP000070578"/>
    </source>
</evidence>
<dbReference type="Pfam" id="PF06834">
    <property type="entry name" value="TraU"/>
    <property type="match status" value="1"/>
</dbReference>
<name>A0A139BN61_9PROT</name>
<evidence type="ECO:0000256" key="1">
    <source>
        <dbReference type="SAM" id="SignalP"/>
    </source>
</evidence>
<keyword evidence="1" id="KW-0732">Signal</keyword>
<proteinExistence type="predicted"/>
<sequence length="193" mass="21148">MSYVTKICIALFALLLSGQNASASMDCEGTFPNFITDVCWSCAFPIEFGTVPINITGSSGQETTVDSGVGAVCICGINPGVTISFWEPLRDIDVVRKPFCMSTLGGVDMNPGFDAPHGTQTKKDNSDMTSFYQAHWYVDPLMQLLQLVLDSRCIEQKGFDVAYLTEFDPLWNDDEMTAIINPDSFLFGNLPAQ</sequence>
<accession>A0A139BN61</accession>
<comment type="caution">
    <text evidence="2">The sequence shown here is derived from an EMBL/GenBank/DDBJ whole genome shotgun (WGS) entry which is preliminary data.</text>
</comment>
<dbReference type="Proteomes" id="UP000070578">
    <property type="component" value="Unassembled WGS sequence"/>
</dbReference>
<dbReference type="AlphaFoldDB" id="A0A139BN61"/>
<gene>
    <name evidence="2" type="ORF">AWT59_3498</name>
</gene>
<reference evidence="2 3" key="1">
    <citation type="submission" date="2016-02" db="EMBL/GenBank/DDBJ databases">
        <authorList>
            <person name="Wen L."/>
            <person name="He K."/>
            <person name="Yang H."/>
        </authorList>
    </citation>
    <scope>NUCLEOTIDE SEQUENCE [LARGE SCALE GENOMIC DNA]</scope>
    <source>
        <strain evidence="2">ShG14-8</strain>
    </source>
</reference>